<comment type="caution">
    <text evidence="1">The sequence shown here is derived from an EMBL/GenBank/DDBJ whole genome shotgun (WGS) entry which is preliminary data.</text>
</comment>
<reference evidence="1" key="2">
    <citation type="submission" date="2023-05" db="EMBL/GenBank/DDBJ databases">
        <authorList>
            <consortium name="Lawrence Berkeley National Laboratory"/>
            <person name="Steindorff A."/>
            <person name="Hensen N."/>
            <person name="Bonometti L."/>
            <person name="Westerberg I."/>
            <person name="Brannstrom I.O."/>
            <person name="Guillou S."/>
            <person name="Cros-Aarteil S."/>
            <person name="Calhoun S."/>
            <person name="Haridas S."/>
            <person name="Kuo A."/>
            <person name="Mondo S."/>
            <person name="Pangilinan J."/>
            <person name="Riley R."/>
            <person name="Labutti K."/>
            <person name="Andreopoulos B."/>
            <person name="Lipzen A."/>
            <person name="Chen C."/>
            <person name="Yanf M."/>
            <person name="Daum C."/>
            <person name="Ng V."/>
            <person name="Clum A."/>
            <person name="Ohm R."/>
            <person name="Martin F."/>
            <person name="Silar P."/>
            <person name="Natvig D."/>
            <person name="Lalanne C."/>
            <person name="Gautier V."/>
            <person name="Ament-Velasquez S.L."/>
            <person name="Kruys A."/>
            <person name="Hutchinson M.I."/>
            <person name="Powell A.J."/>
            <person name="Barry K."/>
            <person name="Miller A.N."/>
            <person name="Grigoriev I.V."/>
            <person name="Debuchy R."/>
            <person name="Gladieux P."/>
            <person name="Thoren M.H."/>
            <person name="Johannesson H."/>
        </authorList>
    </citation>
    <scope>NUCLEOTIDE SEQUENCE</scope>
    <source>
        <strain evidence="1">CBS 315.58</strain>
    </source>
</reference>
<dbReference type="AlphaFoldDB" id="A0AAN6XKP6"/>
<proteinExistence type="predicted"/>
<accession>A0AAN6XKP6</accession>
<evidence type="ECO:0000313" key="1">
    <source>
        <dbReference type="EMBL" id="KAK4200990.1"/>
    </source>
</evidence>
<dbReference type="Proteomes" id="UP001303160">
    <property type="component" value="Unassembled WGS sequence"/>
</dbReference>
<organism evidence="1 2">
    <name type="scientific">Triangularia verruculosa</name>
    <dbReference type="NCBI Taxonomy" id="2587418"/>
    <lineage>
        <taxon>Eukaryota</taxon>
        <taxon>Fungi</taxon>
        <taxon>Dikarya</taxon>
        <taxon>Ascomycota</taxon>
        <taxon>Pezizomycotina</taxon>
        <taxon>Sordariomycetes</taxon>
        <taxon>Sordariomycetidae</taxon>
        <taxon>Sordariales</taxon>
        <taxon>Podosporaceae</taxon>
        <taxon>Triangularia</taxon>
    </lineage>
</organism>
<keyword evidence="2" id="KW-1185">Reference proteome</keyword>
<gene>
    <name evidence="1" type="ORF">QBC40DRAFT_224354</name>
</gene>
<sequence length="213" mass="23576">MAAIAVDDNAPYRRTHVIEDNDPEKRNWRIVGFGNKNVAPLSPEAEQAFERIKPQLVSIIRNLPLASIKKGGSSGRSPMTTVKGYRVTNKSKSDPDRDGVNAVVLRSTSQRFAKEVTKRINQTRILESGRTKFALVMQDEPPQWDFGADGSEEHRLLGVNPGSPSRCVTPLSLPHTPRTRPIKSVLDCLCFPIRQVIVMTSGRAKADKGKHLA</sequence>
<reference evidence="1" key="1">
    <citation type="journal article" date="2023" name="Mol. Phylogenet. Evol.">
        <title>Genome-scale phylogeny and comparative genomics of the fungal order Sordariales.</title>
        <authorList>
            <person name="Hensen N."/>
            <person name="Bonometti L."/>
            <person name="Westerberg I."/>
            <person name="Brannstrom I.O."/>
            <person name="Guillou S."/>
            <person name="Cros-Aarteil S."/>
            <person name="Calhoun S."/>
            <person name="Haridas S."/>
            <person name="Kuo A."/>
            <person name="Mondo S."/>
            <person name="Pangilinan J."/>
            <person name="Riley R."/>
            <person name="LaButti K."/>
            <person name="Andreopoulos B."/>
            <person name="Lipzen A."/>
            <person name="Chen C."/>
            <person name="Yan M."/>
            <person name="Daum C."/>
            <person name="Ng V."/>
            <person name="Clum A."/>
            <person name="Steindorff A."/>
            <person name="Ohm R.A."/>
            <person name="Martin F."/>
            <person name="Silar P."/>
            <person name="Natvig D.O."/>
            <person name="Lalanne C."/>
            <person name="Gautier V."/>
            <person name="Ament-Velasquez S.L."/>
            <person name="Kruys A."/>
            <person name="Hutchinson M.I."/>
            <person name="Powell A.J."/>
            <person name="Barry K."/>
            <person name="Miller A.N."/>
            <person name="Grigoriev I.V."/>
            <person name="Debuchy R."/>
            <person name="Gladieux P."/>
            <person name="Hiltunen Thoren M."/>
            <person name="Johannesson H."/>
        </authorList>
    </citation>
    <scope>NUCLEOTIDE SEQUENCE</scope>
    <source>
        <strain evidence="1">CBS 315.58</strain>
    </source>
</reference>
<dbReference type="EMBL" id="MU863912">
    <property type="protein sequence ID" value="KAK4200990.1"/>
    <property type="molecule type" value="Genomic_DNA"/>
</dbReference>
<evidence type="ECO:0000313" key="2">
    <source>
        <dbReference type="Proteomes" id="UP001303160"/>
    </source>
</evidence>
<protein>
    <submittedName>
        <fullName evidence="1">Uncharacterized protein</fullName>
    </submittedName>
</protein>
<name>A0AAN6XKP6_9PEZI</name>